<evidence type="ECO:0000313" key="6">
    <source>
        <dbReference type="Proteomes" id="UP001228581"/>
    </source>
</evidence>
<comment type="caution">
    <text evidence="5">The sequence shown here is derived from an EMBL/GenBank/DDBJ whole genome shotgun (WGS) entry which is preliminary data.</text>
</comment>
<dbReference type="Pfam" id="PF12802">
    <property type="entry name" value="MarR_2"/>
    <property type="match status" value="1"/>
</dbReference>
<keyword evidence="3" id="KW-0804">Transcription</keyword>
<keyword evidence="1" id="KW-0805">Transcription regulation</keyword>
<reference evidence="5 6" key="1">
    <citation type="submission" date="2023-05" db="EMBL/GenBank/DDBJ databases">
        <authorList>
            <person name="Zhang X."/>
        </authorList>
    </citation>
    <scope>NUCLEOTIDE SEQUENCE [LARGE SCALE GENOMIC DNA]</scope>
    <source>
        <strain evidence="5 6">DM2B3-1</strain>
    </source>
</reference>
<evidence type="ECO:0000256" key="3">
    <source>
        <dbReference type="ARBA" id="ARBA00023163"/>
    </source>
</evidence>
<name>A0ABT7CY32_9BACT</name>
<evidence type="ECO:0000256" key="1">
    <source>
        <dbReference type="ARBA" id="ARBA00023015"/>
    </source>
</evidence>
<sequence length="165" mass="18748">MEAYREKIEQYGSTMESMGLTPVAARVFVFLLFSEQGQSTFEQILSYFNVSKSAVSNALKLLAAVNMIEGKTVGGKRKRYFQVSFQKMLDVQELSSRFRTYVHMLEDIGQSRQSQTDAFAKELTAVSGLYKLMMIELPLILERWKQMNSVNLANSSNLTNNTSLM</sequence>
<dbReference type="SUPFAM" id="SSF46785">
    <property type="entry name" value="Winged helix' DNA-binding domain"/>
    <property type="match status" value="1"/>
</dbReference>
<dbReference type="InterPro" id="IPR052362">
    <property type="entry name" value="HTH-GbsR_regulator"/>
</dbReference>
<dbReference type="RefSeq" id="WP_314005270.1">
    <property type="nucleotide sequence ID" value="NZ_JASJOT010000053.1"/>
</dbReference>
<dbReference type="InterPro" id="IPR036388">
    <property type="entry name" value="WH-like_DNA-bd_sf"/>
</dbReference>
<dbReference type="Proteomes" id="UP001228581">
    <property type="component" value="Unassembled WGS sequence"/>
</dbReference>
<organism evidence="5 6">
    <name type="scientific">Xanthocytophaga flava</name>
    <dbReference type="NCBI Taxonomy" id="3048013"/>
    <lineage>
        <taxon>Bacteria</taxon>
        <taxon>Pseudomonadati</taxon>
        <taxon>Bacteroidota</taxon>
        <taxon>Cytophagia</taxon>
        <taxon>Cytophagales</taxon>
        <taxon>Rhodocytophagaceae</taxon>
        <taxon>Xanthocytophaga</taxon>
    </lineage>
</organism>
<dbReference type="PANTHER" id="PTHR38465:SF1">
    <property type="entry name" value="HTH-TYPE TRANSCRIPTIONAL REGULATOR MJ1563-RELATED"/>
    <property type="match status" value="1"/>
</dbReference>
<dbReference type="InterPro" id="IPR036390">
    <property type="entry name" value="WH_DNA-bd_sf"/>
</dbReference>
<dbReference type="Gene3D" id="1.10.10.10">
    <property type="entry name" value="Winged helix-like DNA-binding domain superfamily/Winged helix DNA-binding domain"/>
    <property type="match status" value="1"/>
</dbReference>
<protein>
    <submittedName>
        <fullName evidence="5">Helix-turn-helix domain-containing protein</fullName>
    </submittedName>
</protein>
<dbReference type="EMBL" id="JASJOT010000053">
    <property type="protein sequence ID" value="MDJ1498657.1"/>
    <property type="molecule type" value="Genomic_DNA"/>
</dbReference>
<dbReference type="PANTHER" id="PTHR38465">
    <property type="entry name" value="HTH-TYPE TRANSCRIPTIONAL REGULATOR MJ1563-RELATED"/>
    <property type="match status" value="1"/>
</dbReference>
<evidence type="ECO:0000313" key="5">
    <source>
        <dbReference type="EMBL" id="MDJ1498657.1"/>
    </source>
</evidence>
<proteinExistence type="predicted"/>
<keyword evidence="2" id="KW-0238">DNA-binding</keyword>
<evidence type="ECO:0000259" key="4">
    <source>
        <dbReference type="Pfam" id="PF12802"/>
    </source>
</evidence>
<gene>
    <name evidence="5" type="ORF">QNI19_37340</name>
</gene>
<feature type="domain" description="HTH marR-type" evidence="4">
    <location>
        <begin position="19"/>
        <end position="75"/>
    </location>
</feature>
<dbReference type="InterPro" id="IPR000835">
    <property type="entry name" value="HTH_MarR-typ"/>
</dbReference>
<keyword evidence="6" id="KW-1185">Reference proteome</keyword>
<evidence type="ECO:0000256" key="2">
    <source>
        <dbReference type="ARBA" id="ARBA00023125"/>
    </source>
</evidence>
<accession>A0ABT7CY32</accession>